<evidence type="ECO:0000313" key="8">
    <source>
        <dbReference type="Proteomes" id="UP000824540"/>
    </source>
</evidence>
<protein>
    <recommendedName>
        <fullName evidence="1">WD repeat-containing protein on Y chromosome</fullName>
    </recommendedName>
</protein>
<dbReference type="InterPro" id="IPR051242">
    <property type="entry name" value="WD-EF-hand_domain"/>
</dbReference>
<dbReference type="SMART" id="SM00320">
    <property type="entry name" value="WD40"/>
    <property type="match status" value="5"/>
</dbReference>
<evidence type="ECO:0000256" key="1">
    <source>
        <dbReference type="ARBA" id="ARBA00014901"/>
    </source>
</evidence>
<evidence type="ECO:0000256" key="5">
    <source>
        <dbReference type="SAM" id="MobiDB-lite"/>
    </source>
</evidence>
<dbReference type="AlphaFoldDB" id="A0A8T2PU66"/>
<feature type="non-terminal residue" evidence="7">
    <location>
        <position position="621"/>
    </location>
</feature>
<dbReference type="InterPro" id="IPR015943">
    <property type="entry name" value="WD40/YVTN_repeat-like_dom_sf"/>
</dbReference>
<accession>A0A8T2PU66</accession>
<dbReference type="InterPro" id="IPR002048">
    <property type="entry name" value="EF_hand_dom"/>
</dbReference>
<feature type="compositionally biased region" description="Basic and acidic residues" evidence="5">
    <location>
        <begin position="23"/>
        <end position="34"/>
    </location>
</feature>
<dbReference type="SUPFAM" id="SSF47473">
    <property type="entry name" value="EF-hand"/>
    <property type="match status" value="1"/>
</dbReference>
<gene>
    <name evidence="7" type="ORF">JZ751_001596</name>
</gene>
<proteinExistence type="predicted"/>
<keyword evidence="8" id="KW-1185">Reference proteome</keyword>
<dbReference type="Gene3D" id="2.130.10.10">
    <property type="entry name" value="YVTN repeat-like/Quinoprotein amine dehydrogenase"/>
    <property type="match status" value="2"/>
</dbReference>
<dbReference type="SUPFAM" id="SSF50978">
    <property type="entry name" value="WD40 repeat-like"/>
    <property type="match status" value="1"/>
</dbReference>
<dbReference type="PROSITE" id="PS50294">
    <property type="entry name" value="WD_REPEATS_REGION"/>
    <property type="match status" value="2"/>
</dbReference>
<dbReference type="Proteomes" id="UP000824540">
    <property type="component" value="Unassembled WGS sequence"/>
</dbReference>
<keyword evidence="3" id="KW-0677">Repeat</keyword>
<name>A0A8T2PU66_9TELE</name>
<keyword evidence="2 4" id="KW-0853">WD repeat</keyword>
<dbReference type="OrthoDB" id="5980302at2759"/>
<feature type="repeat" description="WD" evidence="4">
    <location>
        <begin position="322"/>
        <end position="347"/>
    </location>
</feature>
<dbReference type="GO" id="GO:0005509">
    <property type="term" value="F:calcium ion binding"/>
    <property type="evidence" value="ECO:0007669"/>
    <property type="project" value="InterPro"/>
</dbReference>
<dbReference type="PROSITE" id="PS50222">
    <property type="entry name" value="EF_HAND_2"/>
    <property type="match status" value="1"/>
</dbReference>
<evidence type="ECO:0000259" key="6">
    <source>
        <dbReference type="PROSITE" id="PS50222"/>
    </source>
</evidence>
<dbReference type="InterPro" id="IPR011992">
    <property type="entry name" value="EF-hand-dom_pair"/>
</dbReference>
<dbReference type="PROSITE" id="PS00678">
    <property type="entry name" value="WD_REPEATS_1"/>
    <property type="match status" value="1"/>
</dbReference>
<dbReference type="InterPro" id="IPR036322">
    <property type="entry name" value="WD40_repeat_dom_sf"/>
</dbReference>
<reference evidence="7" key="1">
    <citation type="thesis" date="2021" institute="BYU ScholarsArchive" country="Provo, UT, USA">
        <title>Applications of and Algorithms for Genome Assembly and Genomic Analyses with an Emphasis on Marine Teleosts.</title>
        <authorList>
            <person name="Pickett B.D."/>
        </authorList>
    </citation>
    <scope>NUCLEOTIDE SEQUENCE</scope>
    <source>
        <strain evidence="7">HI-2016</strain>
    </source>
</reference>
<dbReference type="PANTHER" id="PTHR44324:SF6">
    <property type="entry name" value="EF-HAND CALCIUM BINDING DOMAIN 8"/>
    <property type="match status" value="1"/>
</dbReference>
<feature type="region of interest" description="Disordered" evidence="5">
    <location>
        <begin position="1"/>
        <end position="40"/>
    </location>
</feature>
<dbReference type="InterPro" id="IPR019775">
    <property type="entry name" value="WD40_repeat_CS"/>
</dbReference>
<evidence type="ECO:0000256" key="3">
    <source>
        <dbReference type="ARBA" id="ARBA00022737"/>
    </source>
</evidence>
<feature type="repeat" description="WD" evidence="4">
    <location>
        <begin position="358"/>
        <end position="399"/>
    </location>
</feature>
<comment type="caution">
    <text evidence="7">The sequence shown here is derived from an EMBL/GenBank/DDBJ whole genome shotgun (WGS) entry which is preliminary data.</text>
</comment>
<feature type="domain" description="EF-hand" evidence="6">
    <location>
        <begin position="102"/>
        <end position="137"/>
    </location>
</feature>
<dbReference type="PROSITE" id="PS50082">
    <property type="entry name" value="WD_REPEATS_2"/>
    <property type="match status" value="3"/>
</dbReference>
<sequence length="621" mass="70346">MESKIGESNKNMAKKSPEPGSNSDRDNQKHKPEQESTFPEVLKIVETAEHTEKRGKCPIEAQSKDNRRSLLEAVFHDPNFRVHEGLNMAKFREVMKTIGVTVNDEDLDTMFMKVDANCDGMIYWEEFKMYLLLENEARDSMHKSHRPCYFPEPIKILKESMQRSNSKAVVGLQFYSFKHPQAEEQVAAGGWDDGVCKTRIEPGQYMSDGKRAVFSIGDVSGCVTIFTSCDVVQNGIFNRRTSKTGSNCHITMADLLKNRSNNHFCFKVAVHGNNCQNVRFLAKLHVIASCAACDKSAMVLTSVPESHKSEVHHSVFSLPKGIMCFDYTPELNVLVTGGSDRMVRVWNPYVTKRACSRMEGHLSVITDIVANGRDKKVISISKDKNLRVWDLQDYTCLQKIRPSEIPMGRPPITAIHYTRETNTLVIATSLMAVLQGEMEDLNAHHKESTHKDTVCAALYNPHFKQVVSGCYSGLVCVWDILTGEKVMQFRTSPKRGTDMTAMSFDGPQRRLITGFSDGAVCLWNFNNGVLLLKLPLLDRDEVTGILHVNNKIYMNIRKEIKMEYSVWRRYHTEDIFSMNAYGNKMLVTAAYNGDIIVWNTSTEEPLCWFNAAESPKPMLMD</sequence>
<dbReference type="InterPro" id="IPR001680">
    <property type="entry name" value="WD40_rpt"/>
</dbReference>
<evidence type="ECO:0000256" key="4">
    <source>
        <dbReference type="PROSITE-ProRule" id="PRU00221"/>
    </source>
</evidence>
<dbReference type="PANTHER" id="PTHR44324">
    <property type="entry name" value="WD40 REPEAT DOMAIN 95"/>
    <property type="match status" value="1"/>
</dbReference>
<evidence type="ECO:0000313" key="7">
    <source>
        <dbReference type="EMBL" id="KAG9354883.1"/>
    </source>
</evidence>
<dbReference type="Gene3D" id="1.10.238.10">
    <property type="entry name" value="EF-hand"/>
    <property type="match status" value="1"/>
</dbReference>
<feature type="repeat" description="WD" evidence="4">
    <location>
        <begin position="447"/>
        <end position="488"/>
    </location>
</feature>
<evidence type="ECO:0000256" key="2">
    <source>
        <dbReference type="ARBA" id="ARBA00022574"/>
    </source>
</evidence>
<dbReference type="Pfam" id="PF00400">
    <property type="entry name" value="WD40"/>
    <property type="match status" value="3"/>
</dbReference>
<organism evidence="7 8">
    <name type="scientific">Albula glossodonta</name>
    <name type="common">roundjaw bonefish</name>
    <dbReference type="NCBI Taxonomy" id="121402"/>
    <lineage>
        <taxon>Eukaryota</taxon>
        <taxon>Metazoa</taxon>
        <taxon>Chordata</taxon>
        <taxon>Craniata</taxon>
        <taxon>Vertebrata</taxon>
        <taxon>Euteleostomi</taxon>
        <taxon>Actinopterygii</taxon>
        <taxon>Neopterygii</taxon>
        <taxon>Teleostei</taxon>
        <taxon>Albuliformes</taxon>
        <taxon>Albulidae</taxon>
        <taxon>Albula</taxon>
    </lineage>
</organism>
<dbReference type="EMBL" id="JAFBMS010000002">
    <property type="protein sequence ID" value="KAG9354883.1"/>
    <property type="molecule type" value="Genomic_DNA"/>
</dbReference>